<evidence type="ECO:0000256" key="1">
    <source>
        <dbReference type="SAM" id="Phobius"/>
    </source>
</evidence>
<dbReference type="AlphaFoldDB" id="A0A0N9HTL5"/>
<dbReference type="RefSeq" id="WP_054292480.1">
    <property type="nucleotide sequence ID" value="NZ_CP012752.1"/>
</dbReference>
<feature type="transmembrane region" description="Helical" evidence="1">
    <location>
        <begin position="45"/>
        <end position="64"/>
    </location>
</feature>
<dbReference type="KEGG" id="kphy:AOZ06_30055"/>
<dbReference type="Proteomes" id="UP000063699">
    <property type="component" value="Chromosome"/>
</dbReference>
<dbReference type="EMBL" id="CP012752">
    <property type="protein sequence ID" value="ALG10577.1"/>
    <property type="molecule type" value="Genomic_DNA"/>
</dbReference>
<reference evidence="2 3" key="1">
    <citation type="submission" date="2015-07" db="EMBL/GenBank/DDBJ databases">
        <title>Genome sequencing of Kibdelosporangium phytohabitans.</title>
        <authorList>
            <person name="Qin S."/>
            <person name="Xing K."/>
        </authorList>
    </citation>
    <scope>NUCLEOTIDE SEQUENCE [LARGE SCALE GENOMIC DNA]</scope>
    <source>
        <strain evidence="2 3">KLBMP1111</strain>
    </source>
</reference>
<keyword evidence="1" id="KW-1133">Transmembrane helix</keyword>
<sequence length="84" mass="9143">MGWAQETKGEPRGTAIEFLPRALAGAYVVLGVHGVLLLAGWDVVVWGPTLTPAQCFAAAGLFLIRQLWRAADDDREPEKRQEPG</sequence>
<accession>A0A0N9HTL5</accession>
<keyword evidence="1" id="KW-0812">Transmembrane</keyword>
<keyword evidence="1" id="KW-0472">Membrane</keyword>
<evidence type="ECO:0000313" key="3">
    <source>
        <dbReference type="Proteomes" id="UP000063699"/>
    </source>
</evidence>
<keyword evidence="3" id="KW-1185">Reference proteome</keyword>
<feature type="transmembrane region" description="Helical" evidence="1">
    <location>
        <begin position="18"/>
        <end position="39"/>
    </location>
</feature>
<gene>
    <name evidence="2" type="ORF">AOZ06_30055</name>
</gene>
<proteinExistence type="predicted"/>
<evidence type="ECO:0000313" key="2">
    <source>
        <dbReference type="EMBL" id="ALG10577.1"/>
    </source>
</evidence>
<name>A0A0N9HTL5_9PSEU</name>
<organism evidence="2 3">
    <name type="scientific">Kibdelosporangium phytohabitans</name>
    <dbReference type="NCBI Taxonomy" id="860235"/>
    <lineage>
        <taxon>Bacteria</taxon>
        <taxon>Bacillati</taxon>
        <taxon>Actinomycetota</taxon>
        <taxon>Actinomycetes</taxon>
        <taxon>Pseudonocardiales</taxon>
        <taxon>Pseudonocardiaceae</taxon>
        <taxon>Kibdelosporangium</taxon>
    </lineage>
</organism>
<protein>
    <submittedName>
        <fullName evidence="2">Uncharacterized protein</fullName>
    </submittedName>
</protein>
<dbReference type="OrthoDB" id="3697330at2"/>